<evidence type="ECO:0000256" key="1">
    <source>
        <dbReference type="SAM" id="MobiDB-lite"/>
    </source>
</evidence>
<keyword evidence="2" id="KW-0812">Transmembrane</keyword>
<protein>
    <submittedName>
        <fullName evidence="3">Uncharacterized protein</fullName>
    </submittedName>
</protein>
<keyword evidence="4" id="KW-1185">Reference proteome</keyword>
<keyword evidence="2" id="KW-1133">Transmembrane helix</keyword>
<feature type="compositionally biased region" description="Polar residues" evidence="1">
    <location>
        <begin position="566"/>
        <end position="588"/>
    </location>
</feature>
<sequence length="588" mass="62510">MTPIFLIPFGFNFDDSWSVLFGAASPLIQYTGNWSLQAGNCSQSHSPNPCHFALCTHDACTATLNPSFGSKLHNITSVGVCVTGGSASLKIDEGPISNASSNLNPACPGGTFISNQTCTEFSSLTISATANTSLHYFNVTSSLLPNSTNVGPIPQTRSVELTNRRMVRRSVGSVLDQGEDHPLNKDAKLKKSSPFGFQQQGLRNNDKVSFSQCTPSPTPVVPGGNTTFTFEGDRIVLSGTTVPPSNNSNSTFELTIGSNPSNPFSNAYSATLNGTQIVEGQMLFYAAGLDNTNHTATIRVVSPSAQSPAGLVSMEWRGIGNQCGSFEMDTTAVPLPSTATVTESSSASPTIVNPPAVAGTSRNPFASDHMVAIIVPSILGFVLLLALGYILYLRLARRRRRRLVDDSPADSQTDPEEPTNIPVDISERPDSSLAFWEHAQAPNDFAVIERTGTGTGSPGPGALVAVIPSDQRVESRFYEPLHWMGSSAYASASLPVSEHDEALSRRTSMSHPASTVTRSSAATDKTMTNVYGYSKTATDSSKSRSSDSMYSEGSFGGQLTGKQLGRRNSQLSEHSQSDQSSVNTVYAM</sequence>
<feature type="transmembrane region" description="Helical" evidence="2">
    <location>
        <begin position="370"/>
        <end position="392"/>
    </location>
</feature>
<accession>A0ABQ0LW65</accession>
<feature type="region of interest" description="Disordered" evidence="1">
    <location>
        <begin position="404"/>
        <end position="426"/>
    </location>
</feature>
<dbReference type="Gene3D" id="2.60.120.260">
    <property type="entry name" value="Galactose-binding domain-like"/>
    <property type="match status" value="1"/>
</dbReference>
<dbReference type="EMBL" id="DF848767">
    <property type="protein sequence ID" value="GAT54817.1"/>
    <property type="molecule type" value="Genomic_DNA"/>
</dbReference>
<dbReference type="Proteomes" id="UP000815677">
    <property type="component" value="Unassembled WGS sequence"/>
</dbReference>
<evidence type="ECO:0000256" key="2">
    <source>
        <dbReference type="SAM" id="Phobius"/>
    </source>
</evidence>
<gene>
    <name evidence="3" type="ORF">MCHLO_11639</name>
</gene>
<evidence type="ECO:0000313" key="3">
    <source>
        <dbReference type="EMBL" id="GAT54817.1"/>
    </source>
</evidence>
<feature type="region of interest" description="Disordered" evidence="1">
    <location>
        <begin position="535"/>
        <end position="588"/>
    </location>
</feature>
<reference evidence="3" key="1">
    <citation type="submission" date="2014-09" db="EMBL/GenBank/DDBJ databases">
        <title>Genome sequence of the luminous mushroom Mycena chlorophos for searching fungal bioluminescence genes.</title>
        <authorList>
            <person name="Tanaka Y."/>
            <person name="Kasuga D."/>
            <person name="Oba Y."/>
            <person name="Hase S."/>
            <person name="Sato K."/>
            <person name="Oba Y."/>
            <person name="Sakakibara Y."/>
        </authorList>
    </citation>
    <scope>NUCLEOTIDE SEQUENCE</scope>
</reference>
<organism evidence="3 4">
    <name type="scientific">Mycena chlorophos</name>
    <name type="common">Agaric fungus</name>
    <name type="synonym">Agaricus chlorophos</name>
    <dbReference type="NCBI Taxonomy" id="658473"/>
    <lineage>
        <taxon>Eukaryota</taxon>
        <taxon>Fungi</taxon>
        <taxon>Dikarya</taxon>
        <taxon>Basidiomycota</taxon>
        <taxon>Agaricomycotina</taxon>
        <taxon>Agaricomycetes</taxon>
        <taxon>Agaricomycetidae</taxon>
        <taxon>Agaricales</taxon>
        <taxon>Marasmiineae</taxon>
        <taxon>Mycenaceae</taxon>
        <taxon>Mycena</taxon>
    </lineage>
</organism>
<name>A0ABQ0LW65_MYCCL</name>
<evidence type="ECO:0000313" key="4">
    <source>
        <dbReference type="Proteomes" id="UP000815677"/>
    </source>
</evidence>
<keyword evidence="2" id="KW-0472">Membrane</keyword>
<proteinExistence type="predicted"/>